<dbReference type="GO" id="GO:0080113">
    <property type="term" value="P:regulation of seed growth"/>
    <property type="evidence" value="ECO:0007669"/>
    <property type="project" value="EnsemblPlants"/>
</dbReference>
<keyword evidence="1" id="KW-0479">Metal-binding</keyword>
<feature type="compositionally biased region" description="Basic and acidic residues" evidence="4">
    <location>
        <begin position="1"/>
        <end position="12"/>
    </location>
</feature>
<feature type="compositionally biased region" description="Polar residues" evidence="4">
    <location>
        <begin position="192"/>
        <end position="214"/>
    </location>
</feature>
<feature type="region of interest" description="Disordered" evidence="4">
    <location>
        <begin position="775"/>
        <end position="1030"/>
    </location>
</feature>
<feature type="region of interest" description="Disordered" evidence="4">
    <location>
        <begin position="1105"/>
        <end position="1166"/>
    </location>
</feature>
<reference evidence="6" key="2">
    <citation type="submission" date="2020-10" db="EMBL/GenBank/DDBJ databases">
        <authorList>
            <person name="Scholz U."/>
            <person name="Mascher M."/>
            <person name="Fiebig A."/>
        </authorList>
    </citation>
    <scope>NUCLEOTIDE SEQUENCE [LARGE SCALE GENOMIC DNA]</scope>
    <source>
        <strain evidence="6">cv. Morex</strain>
    </source>
</reference>
<feature type="region of interest" description="Disordered" evidence="4">
    <location>
        <begin position="508"/>
        <end position="674"/>
    </location>
</feature>
<gene>
    <name evidence="6" type="primary">LOC123424785</name>
</gene>
<feature type="compositionally biased region" description="Basic and acidic residues" evidence="4">
    <location>
        <begin position="1317"/>
        <end position="1335"/>
    </location>
</feature>
<feature type="compositionally biased region" description="Polar residues" evidence="4">
    <location>
        <begin position="1122"/>
        <end position="1142"/>
    </location>
</feature>
<protein>
    <recommendedName>
        <fullName evidence="5">CW-type domain-containing protein</fullName>
    </recommendedName>
</protein>
<feature type="region of interest" description="Disordered" evidence="4">
    <location>
        <begin position="1186"/>
        <end position="1208"/>
    </location>
</feature>
<feature type="compositionally biased region" description="Basic and acidic residues" evidence="4">
    <location>
        <begin position="938"/>
        <end position="953"/>
    </location>
</feature>
<accession>A0A8I6XCW0</accession>
<feature type="compositionally biased region" description="Polar residues" evidence="4">
    <location>
        <begin position="1348"/>
        <end position="1372"/>
    </location>
</feature>
<evidence type="ECO:0000313" key="6">
    <source>
        <dbReference type="EnsemblPlants" id="HORVU.MOREX.r3.2HG0114210.1"/>
    </source>
</evidence>
<keyword evidence="7" id="KW-1185">Reference proteome</keyword>
<dbReference type="InterPro" id="IPR055300">
    <property type="entry name" value="CWZF3/5/7"/>
</dbReference>
<dbReference type="GO" id="GO:0008270">
    <property type="term" value="F:zinc ion binding"/>
    <property type="evidence" value="ECO:0007669"/>
    <property type="project" value="UniProtKB-KW"/>
</dbReference>
<dbReference type="Pfam" id="PF24756">
    <property type="entry name" value="THD_CWZF3-5-7"/>
    <property type="match status" value="1"/>
</dbReference>
<feature type="compositionally biased region" description="Basic and acidic residues" evidence="4">
    <location>
        <begin position="1220"/>
        <end position="1242"/>
    </location>
</feature>
<name>A0A8I6XCW0_HORVV</name>
<feature type="compositionally biased region" description="Basic and acidic residues" evidence="4">
    <location>
        <begin position="971"/>
        <end position="989"/>
    </location>
</feature>
<feature type="compositionally biased region" description="Basic and acidic residues" evidence="4">
    <location>
        <begin position="508"/>
        <end position="523"/>
    </location>
</feature>
<dbReference type="PANTHER" id="PTHR46524:SF19">
    <property type="entry name" value="CYSTEINE-TRYPTOPHAN DOMAIN-CONTAINING ZINC FINGER PROTEIN 7"/>
    <property type="match status" value="1"/>
</dbReference>
<feature type="compositionally biased region" description="Polar residues" evidence="4">
    <location>
        <begin position="143"/>
        <end position="162"/>
    </location>
</feature>
<organism evidence="6 7">
    <name type="scientific">Hordeum vulgare subsp. vulgare</name>
    <name type="common">Domesticated barley</name>
    <dbReference type="NCBI Taxonomy" id="112509"/>
    <lineage>
        <taxon>Eukaryota</taxon>
        <taxon>Viridiplantae</taxon>
        <taxon>Streptophyta</taxon>
        <taxon>Embryophyta</taxon>
        <taxon>Tracheophyta</taxon>
        <taxon>Spermatophyta</taxon>
        <taxon>Magnoliopsida</taxon>
        <taxon>Liliopsida</taxon>
        <taxon>Poales</taxon>
        <taxon>Poaceae</taxon>
        <taxon>BOP clade</taxon>
        <taxon>Pooideae</taxon>
        <taxon>Triticodae</taxon>
        <taxon>Triticeae</taxon>
        <taxon>Hordeinae</taxon>
        <taxon>Hordeum</taxon>
    </lineage>
</organism>
<feature type="compositionally biased region" description="Basic and acidic residues" evidence="4">
    <location>
        <begin position="594"/>
        <end position="612"/>
    </location>
</feature>
<dbReference type="InterPro" id="IPR056406">
    <property type="entry name" value="THD_CWZF3/5/7"/>
</dbReference>
<feature type="region of interest" description="Disordered" evidence="4">
    <location>
        <begin position="1220"/>
        <end position="1391"/>
    </location>
</feature>
<dbReference type="Gramene" id="HORVU.MOREX.r3.2HG0114210.1">
    <property type="protein sequence ID" value="HORVU.MOREX.r3.2HG0114210.1"/>
    <property type="gene ID" value="HORVU.MOREX.r3.2HG0114210"/>
</dbReference>
<keyword evidence="2" id="KW-0863">Zinc-finger</keyword>
<feature type="region of interest" description="Disordered" evidence="4">
    <location>
        <begin position="468"/>
        <end position="495"/>
    </location>
</feature>
<dbReference type="InterPro" id="IPR011124">
    <property type="entry name" value="Znf_CW"/>
</dbReference>
<evidence type="ECO:0000256" key="4">
    <source>
        <dbReference type="SAM" id="MobiDB-lite"/>
    </source>
</evidence>
<dbReference type="Gene3D" id="3.30.40.100">
    <property type="match status" value="1"/>
</dbReference>
<feature type="compositionally biased region" description="Basic residues" evidence="4">
    <location>
        <begin position="581"/>
        <end position="593"/>
    </location>
</feature>
<feature type="compositionally biased region" description="Basic and acidic residues" evidence="4">
    <location>
        <begin position="626"/>
        <end position="664"/>
    </location>
</feature>
<feature type="compositionally biased region" description="Basic and acidic residues" evidence="4">
    <location>
        <begin position="1143"/>
        <end position="1154"/>
    </location>
</feature>
<feature type="region of interest" description="Disordered" evidence="4">
    <location>
        <begin position="330"/>
        <end position="353"/>
    </location>
</feature>
<feature type="compositionally biased region" description="Polar residues" evidence="4">
    <location>
        <begin position="798"/>
        <end position="810"/>
    </location>
</feature>
<sequence>MHPPGREREHSSGTRPAVEKPGVGVGVGREKKTIDGQTGARPSITTTHQHAPHQVVYHQTWGERERGGRRPQQQQQAASRRKLCRVRQLDEKLQNVLGHFQKDFEGGVSAENLGSKFGGYGSFLPTYQRSPLPPHTRTPPKVANTSSRSPYHQSTEDVSQNPPAMAVPSASQNNGSVAPFSGDSVKKERCESTASKRGSSTHDPSNGPSKSSDQNRFKVRIKVGSDNVLARNNAAIYSGLGLDISSPSSVEESPDGHGDLSPEFSNVQLESPRTILQIMTCFSVPGGYLLSPLHGSLLQLTKKVVPSLKKWETSLEMENAQEAFEGHVVKKMKPDGKKKKPTDTKRSNNRNDISAFMKNEIDIETLAAQKIASEALSIPLLSSPRSMDANGNCQFKEEAAGKSLERNKDDRLKECAVNSNSKTIKAETVKEETSECLESGGFGSSELELSAAKRELKPVTEKTPLTLEEMNTTSDTDFLLDRKHERKIKPESKSNASVVNFEENAVIDEKAPAVCRSMEKVPSKEASLYDTNVKNNTKSEAKRIQREQKKNAPTSSDLVDVDKGARSSAGVKERKNDSHSKSSHSGKKPKAKPHRDVRDSLPDGPHGSKEEWLDLLENGVGLGELQPKEKSWSKRDSDMPGASKREISSSAKLDRHTASEEQKMHVPPSSVSTANAAPALQAPVVIEEHWVQCDICQKWRLLPYESDPATLPKEWKCSMQLWLPGLNRCDVGEEETTNALNALYVIPPPANGIPSVGHPHAASSGLATASTFSINGHAEQSRKRKSFPGDGSALVDSSHPTQAPAYSTITQPPPRIKSTADSNHYPSERDSVSKLVDISTEKKKSKSKNRGSYSDGGDLVERSKKHSKGKGKREMDYGEYKASKKIKKEERHRSSRDRNPECDLASGDVPDEAKSFLAKAKSSGEKADISSLKQKSVSRSDRLEKSKREKDEDIALPEDGNKEQYQTSDVQRSDVSSKKRIVKEWEESQHNSIAQVNRGTTVNHSSAAKETHNDQNLKETKSKSMKSEELYSATDSKLVKGLHSNQISSYYGGHVNNELVEDSTHFAGKRGPSEVLEKRSSEHVLDLAGATSSGVAFFPTTAITSSSSKASCSQKKKNNSQVVKTSPIESVSSSPPRNSNIDKFSHNRIVEKDGPMNANPGTMPSSVKYLNTEVDIVDNVRQTKKSKESLLASEPVLHGSSQGNSDKDDELVQLTQGHASERISLRKGLDDDQQHASGRKDSTVNGSSTARGYNHLHSGDKNNLRTDGSLVQPRTAASGSKGDLTVSESKKTAAPVQDRNGSTHCALDGNPKPEVPSGKDKFYPKSNKQDMEKPKAQIAPSPLKETHSTPVKSNASKLTPQSRRSNDENGGQQRVAKQGTSNPTDGKDGNSTAYALKEARDLKHKANRLKKEGKELESTRLYFEAALKFLHVASLLEPPGIDGLKQGDAAQSMYSDTAKLCNFVGHEYERGKKMAAAALAYKCVEVAYLKAAYYKYPIASKDRQVLQAVVQTTPGESPSSSASDIDNLNHNGLSKMAASNKDANSPQVAGNHLLLAVRNQPHLTRLLAYTNDVNSAFEATRKSQMAIASAAGNHEKGVDGLSSVKTVLDFNFRSVNDLLRLVRISMESISC</sequence>
<evidence type="ECO:0000259" key="5">
    <source>
        <dbReference type="PROSITE" id="PS51050"/>
    </source>
</evidence>
<keyword evidence="3" id="KW-0862">Zinc</keyword>
<proteinExistence type="predicted"/>
<feature type="compositionally biased region" description="Basic and acidic residues" evidence="4">
    <location>
        <begin position="872"/>
        <end position="901"/>
    </location>
</feature>
<dbReference type="PANTHER" id="PTHR46524">
    <property type="entry name" value="CW-TYPE ZINC FINGER"/>
    <property type="match status" value="1"/>
</dbReference>
<feature type="compositionally biased region" description="Polar residues" evidence="4">
    <location>
        <begin position="990"/>
        <end position="1006"/>
    </location>
</feature>
<feature type="domain" description="CW-type" evidence="5">
    <location>
        <begin position="684"/>
        <end position="737"/>
    </location>
</feature>
<dbReference type="PROSITE" id="PS51050">
    <property type="entry name" value="ZF_CW"/>
    <property type="match status" value="1"/>
</dbReference>
<dbReference type="GO" id="GO:0045893">
    <property type="term" value="P:positive regulation of DNA-templated transcription"/>
    <property type="evidence" value="ECO:0007669"/>
    <property type="project" value="EnsemblPlants"/>
</dbReference>
<reference evidence="6" key="3">
    <citation type="submission" date="2022-01" db="UniProtKB">
        <authorList>
            <consortium name="EnsemblPlants"/>
        </authorList>
    </citation>
    <scope>IDENTIFICATION</scope>
    <source>
        <strain evidence="6">subsp. vulgare</strain>
    </source>
</reference>
<feature type="region of interest" description="Disordered" evidence="4">
    <location>
        <begin position="1"/>
        <end position="81"/>
    </location>
</feature>
<feature type="compositionally biased region" description="Basic and acidic residues" evidence="4">
    <location>
        <begin position="560"/>
        <end position="580"/>
    </location>
</feature>
<dbReference type="SMR" id="A0A8I6XCW0"/>
<dbReference type="Pfam" id="PF07496">
    <property type="entry name" value="zf-CW"/>
    <property type="match status" value="1"/>
</dbReference>
<evidence type="ECO:0000313" key="7">
    <source>
        <dbReference type="Proteomes" id="UP000011116"/>
    </source>
</evidence>
<evidence type="ECO:0000256" key="3">
    <source>
        <dbReference type="ARBA" id="ARBA00022833"/>
    </source>
</evidence>
<feature type="compositionally biased region" description="Basic and acidic residues" evidence="4">
    <location>
        <begin position="479"/>
        <end position="492"/>
    </location>
</feature>
<dbReference type="GO" id="GO:0005634">
    <property type="term" value="C:nucleus"/>
    <property type="evidence" value="ECO:0007669"/>
    <property type="project" value="EnsemblPlants"/>
</dbReference>
<feature type="compositionally biased region" description="Basic and acidic residues" evidence="4">
    <location>
        <begin position="330"/>
        <end position="346"/>
    </location>
</feature>
<dbReference type="GO" id="GO:0043565">
    <property type="term" value="F:sequence-specific DNA binding"/>
    <property type="evidence" value="ECO:0007669"/>
    <property type="project" value="EnsemblPlants"/>
</dbReference>
<dbReference type="Proteomes" id="UP000011116">
    <property type="component" value="Chromosome 2H"/>
</dbReference>
<feature type="compositionally biased region" description="Polar residues" evidence="4">
    <location>
        <begin position="1378"/>
        <end position="1391"/>
    </location>
</feature>
<feature type="compositionally biased region" description="Basic and acidic residues" evidence="4">
    <location>
        <begin position="537"/>
        <end position="550"/>
    </location>
</feature>
<reference evidence="7" key="1">
    <citation type="journal article" date="2012" name="Nature">
        <title>A physical, genetic and functional sequence assembly of the barley genome.</title>
        <authorList>
            <consortium name="The International Barley Genome Sequencing Consortium"/>
            <person name="Mayer K.F."/>
            <person name="Waugh R."/>
            <person name="Brown J.W."/>
            <person name="Schulman A."/>
            <person name="Langridge P."/>
            <person name="Platzer M."/>
            <person name="Fincher G.B."/>
            <person name="Muehlbauer G.J."/>
            <person name="Sato K."/>
            <person name="Close T.J."/>
            <person name="Wise R.P."/>
            <person name="Stein N."/>
        </authorList>
    </citation>
    <scope>NUCLEOTIDE SEQUENCE [LARGE SCALE GENOMIC DNA]</scope>
    <source>
        <strain evidence="7">cv. Morex</strain>
    </source>
</reference>
<evidence type="ECO:0000256" key="2">
    <source>
        <dbReference type="ARBA" id="ARBA00022771"/>
    </source>
</evidence>
<feature type="compositionally biased region" description="Basic and acidic residues" evidence="4">
    <location>
        <begin position="1007"/>
        <end position="1029"/>
    </location>
</feature>
<dbReference type="EnsemblPlants" id="HORVU.MOREX.r3.2HG0114210.1">
    <property type="protein sequence ID" value="HORVU.MOREX.r3.2HG0114210.1"/>
    <property type="gene ID" value="HORVU.MOREX.r3.2HG0114210"/>
</dbReference>
<evidence type="ECO:0000256" key="1">
    <source>
        <dbReference type="ARBA" id="ARBA00022723"/>
    </source>
</evidence>
<feature type="region of interest" description="Disordered" evidence="4">
    <location>
        <begin position="125"/>
        <end position="216"/>
    </location>
</feature>